<feature type="short sequence motif" description="Beta-hairpin" evidence="13">
    <location>
        <begin position="92"/>
        <end position="115"/>
    </location>
</feature>
<dbReference type="PROSITE" id="PS51194">
    <property type="entry name" value="HELICASE_CTER"/>
    <property type="match status" value="1"/>
</dbReference>
<dbReference type="CDD" id="cd18790">
    <property type="entry name" value="SF2_C_UvrB"/>
    <property type="match status" value="1"/>
</dbReference>
<keyword evidence="15" id="KW-0175">Coiled coil</keyword>
<reference evidence="20 21" key="1">
    <citation type="journal article" date="2013" name="J. Bacteriol.">
        <title>Roles of HynAB and Ech, the only two hydrogenases found in the model sulfate reducer Desulfovibrio gigas.</title>
        <authorList>
            <person name="Morais-Silva F.O."/>
            <person name="Santos C.I."/>
            <person name="Rodrigues R."/>
            <person name="Pereira I.A."/>
            <person name="Rodrigues-Pousada C."/>
        </authorList>
    </citation>
    <scope>NUCLEOTIDE SEQUENCE [LARGE SCALE GENOMIC DNA]</scope>
    <source>
        <strain evidence="21">ATCC 19364 / DSM 1382 / NCIMB 9332 / VKM B-1759</strain>
    </source>
</reference>
<dbReference type="InterPro" id="IPR036876">
    <property type="entry name" value="UVR_dom_sf"/>
</dbReference>
<dbReference type="HOGENOM" id="CLU_009621_2_1_7"/>
<dbReference type="Gene3D" id="6.10.140.240">
    <property type="match status" value="1"/>
</dbReference>
<keyword evidence="10 13" id="KW-0742">SOS response</keyword>
<comment type="similarity">
    <text evidence="2 13 14">Belongs to the UvrB family.</text>
</comment>
<dbReference type="GO" id="GO:0009432">
    <property type="term" value="P:SOS response"/>
    <property type="evidence" value="ECO:0007669"/>
    <property type="project" value="UniProtKB-UniRule"/>
</dbReference>
<evidence type="ECO:0000256" key="13">
    <source>
        <dbReference type="HAMAP-Rule" id="MF_00204"/>
    </source>
</evidence>
<evidence type="ECO:0000256" key="9">
    <source>
        <dbReference type="ARBA" id="ARBA00023204"/>
    </source>
</evidence>
<dbReference type="GO" id="GO:0003677">
    <property type="term" value="F:DNA binding"/>
    <property type="evidence" value="ECO:0007669"/>
    <property type="project" value="UniProtKB-UniRule"/>
</dbReference>
<dbReference type="SMART" id="SM00490">
    <property type="entry name" value="HELICc"/>
    <property type="match status" value="1"/>
</dbReference>
<dbReference type="OrthoDB" id="9806651at2"/>
<dbReference type="InterPro" id="IPR006935">
    <property type="entry name" value="Helicase/UvrB_N"/>
</dbReference>
<dbReference type="RefSeq" id="WP_021761547.1">
    <property type="nucleotide sequence ID" value="NC_022444.1"/>
</dbReference>
<proteinExistence type="inferred from homology"/>
<evidence type="ECO:0000256" key="11">
    <source>
        <dbReference type="ARBA" id="ARBA00026033"/>
    </source>
</evidence>
<feature type="domain" description="Helicase ATP-binding" evidence="18">
    <location>
        <begin position="26"/>
        <end position="159"/>
    </location>
</feature>
<organism evidence="20 21">
    <name type="scientific">Megalodesulfovibrio gigas (strain ATCC 19364 / DSM 1382 / NCIMB 9332 / VKM B-1759)</name>
    <name type="common">Desulfovibrio gigas</name>
    <dbReference type="NCBI Taxonomy" id="1121448"/>
    <lineage>
        <taxon>Bacteria</taxon>
        <taxon>Pseudomonadati</taxon>
        <taxon>Thermodesulfobacteriota</taxon>
        <taxon>Desulfovibrionia</taxon>
        <taxon>Desulfovibrionales</taxon>
        <taxon>Desulfovibrionaceae</taxon>
        <taxon>Megalodesulfovibrio</taxon>
    </lineage>
</organism>
<dbReference type="Pfam" id="PF02151">
    <property type="entry name" value="UVR"/>
    <property type="match status" value="1"/>
</dbReference>
<evidence type="ECO:0000256" key="6">
    <source>
        <dbReference type="ARBA" id="ARBA00022769"/>
    </source>
</evidence>
<dbReference type="EMBL" id="CP006585">
    <property type="protein sequence ID" value="AGW14521.1"/>
    <property type="molecule type" value="Genomic_DNA"/>
</dbReference>
<comment type="subunit">
    <text evidence="11 13 14">Forms a heterotetramer with UvrA during the search for lesions. Interacts with UvrC in an incision complex.</text>
</comment>
<evidence type="ECO:0000256" key="10">
    <source>
        <dbReference type="ARBA" id="ARBA00023236"/>
    </source>
</evidence>
<evidence type="ECO:0000313" key="21">
    <source>
        <dbReference type="Proteomes" id="UP000016587"/>
    </source>
</evidence>
<dbReference type="InterPro" id="IPR001943">
    <property type="entry name" value="UVR_dom"/>
</dbReference>
<dbReference type="GO" id="GO:0016887">
    <property type="term" value="F:ATP hydrolysis activity"/>
    <property type="evidence" value="ECO:0007669"/>
    <property type="project" value="InterPro"/>
</dbReference>
<evidence type="ECO:0000259" key="18">
    <source>
        <dbReference type="PROSITE" id="PS51192"/>
    </source>
</evidence>
<name>T2GEG4_MEGG1</name>
<dbReference type="PROSITE" id="PS50151">
    <property type="entry name" value="UVR"/>
    <property type="match status" value="1"/>
</dbReference>
<evidence type="ECO:0000256" key="5">
    <source>
        <dbReference type="ARBA" id="ARBA00022763"/>
    </source>
</evidence>
<reference evidence="21" key="2">
    <citation type="submission" date="2013-07" db="EMBL/GenBank/DDBJ databases">
        <authorList>
            <person name="Morais-Silva F.O."/>
            <person name="Rezende A.M."/>
            <person name="Pimentel C."/>
            <person name="Resende D.M."/>
            <person name="Santos C.I."/>
            <person name="Clemente C."/>
            <person name="de Oliveira L.M."/>
            <person name="da Silva S.M."/>
            <person name="Costa D.A."/>
            <person name="Varela-Raposo A."/>
            <person name="Horacio E.C.A."/>
            <person name="Matos M."/>
            <person name="Flores O."/>
            <person name="Ruiz J.C."/>
            <person name="Rodrigues-Pousada C."/>
        </authorList>
    </citation>
    <scope>NUCLEOTIDE SEQUENCE [LARGE SCALE GENOMIC DNA]</scope>
    <source>
        <strain evidence="21">ATCC 19364 / DSM 1382 / NCIMB 9332 / VKM B-1759</strain>
    </source>
</reference>
<dbReference type="PATRIC" id="fig|1121448.10.peg.2755"/>
<dbReference type="PROSITE" id="PS51192">
    <property type="entry name" value="HELICASE_ATP_BIND_1"/>
    <property type="match status" value="1"/>
</dbReference>
<dbReference type="eggNOG" id="COG0556">
    <property type="taxonomic scope" value="Bacteria"/>
</dbReference>
<comment type="domain">
    <text evidence="13">The beta-hairpin motif is involved in DNA binding.</text>
</comment>
<dbReference type="KEGG" id="dgg:DGI_2792"/>
<dbReference type="Gene3D" id="4.10.860.10">
    <property type="entry name" value="UVR domain"/>
    <property type="match status" value="1"/>
</dbReference>
<dbReference type="SMART" id="SM00487">
    <property type="entry name" value="DEXDc"/>
    <property type="match status" value="1"/>
</dbReference>
<feature type="domain" description="Helicase C-terminal" evidence="19">
    <location>
        <begin position="431"/>
        <end position="597"/>
    </location>
</feature>
<evidence type="ECO:0000256" key="2">
    <source>
        <dbReference type="ARBA" id="ARBA00008533"/>
    </source>
</evidence>
<comment type="function">
    <text evidence="13">The UvrABC repair system catalyzes the recognition and processing of DNA lesions. A damage recognition complex composed of 2 UvrA and 2 UvrB subunits scans DNA for abnormalities. Upon binding of the UvrA(2)B(2) complex to a putative damaged site, the DNA wraps around one UvrB monomer. DNA wrap is dependent on ATP binding by UvrB and probably causes local melting of the DNA helix, facilitating insertion of UvrB beta-hairpin between the DNA strands. Then UvrB probes one DNA strand for the presence of a lesion. If a lesion is found the UvrA subunits dissociate and the UvrB-DNA preincision complex is formed. This complex is subsequently bound by UvrC and the second UvrB is released. If no lesion is found, the DNA wraps around the other UvrB subunit that will check the other stand for damage.</text>
</comment>
<evidence type="ECO:0000256" key="15">
    <source>
        <dbReference type="SAM" id="Coils"/>
    </source>
</evidence>
<dbReference type="Proteomes" id="UP000016587">
    <property type="component" value="Chromosome"/>
</dbReference>
<dbReference type="Pfam" id="PF12344">
    <property type="entry name" value="UvrB"/>
    <property type="match status" value="1"/>
</dbReference>
<keyword evidence="9 13" id="KW-0234">DNA repair</keyword>
<protein>
    <recommendedName>
        <fullName evidence="12 13">UvrABC system protein B</fullName>
        <shortName evidence="13">Protein UvrB</shortName>
    </recommendedName>
    <alternativeName>
        <fullName evidence="13">Excinuclease ABC subunit B</fullName>
    </alternativeName>
</protein>
<dbReference type="GO" id="GO:0006289">
    <property type="term" value="P:nucleotide-excision repair"/>
    <property type="evidence" value="ECO:0007669"/>
    <property type="project" value="UniProtKB-UniRule"/>
</dbReference>
<evidence type="ECO:0000256" key="12">
    <source>
        <dbReference type="ARBA" id="ARBA00029504"/>
    </source>
</evidence>
<feature type="region of interest" description="Disordered" evidence="16">
    <location>
        <begin position="604"/>
        <end position="639"/>
    </location>
</feature>
<comment type="subcellular location">
    <subcellularLocation>
        <location evidence="1 13 14">Cytoplasm</location>
    </subcellularLocation>
</comment>
<accession>T2GEG4</accession>
<dbReference type="PANTHER" id="PTHR24029:SF0">
    <property type="entry name" value="UVRABC SYSTEM PROTEIN B"/>
    <property type="match status" value="1"/>
</dbReference>
<dbReference type="PANTHER" id="PTHR24029">
    <property type="entry name" value="UVRABC SYSTEM PROTEIN B"/>
    <property type="match status" value="1"/>
</dbReference>
<dbReference type="HAMAP" id="MF_00204">
    <property type="entry name" value="UvrB"/>
    <property type="match status" value="1"/>
</dbReference>
<dbReference type="Pfam" id="PF04851">
    <property type="entry name" value="ResIII"/>
    <property type="match status" value="1"/>
</dbReference>
<keyword evidence="5 13" id="KW-0227">DNA damage</keyword>
<dbReference type="InterPro" id="IPR014001">
    <property type="entry name" value="Helicase_ATP-bd"/>
</dbReference>
<evidence type="ECO:0000256" key="14">
    <source>
        <dbReference type="RuleBase" id="RU003587"/>
    </source>
</evidence>
<dbReference type="GO" id="GO:0009381">
    <property type="term" value="F:excinuclease ABC activity"/>
    <property type="evidence" value="ECO:0007669"/>
    <property type="project" value="UniProtKB-UniRule"/>
</dbReference>
<dbReference type="CDD" id="cd17916">
    <property type="entry name" value="DEXHc_UvrB"/>
    <property type="match status" value="1"/>
</dbReference>
<dbReference type="NCBIfam" id="NF003673">
    <property type="entry name" value="PRK05298.1"/>
    <property type="match status" value="1"/>
</dbReference>
<feature type="compositionally biased region" description="Low complexity" evidence="16">
    <location>
        <begin position="623"/>
        <end position="639"/>
    </location>
</feature>
<feature type="domain" description="UVR" evidence="17">
    <location>
        <begin position="655"/>
        <end position="690"/>
    </location>
</feature>
<dbReference type="NCBIfam" id="TIGR00631">
    <property type="entry name" value="uvrb"/>
    <property type="match status" value="1"/>
</dbReference>
<evidence type="ECO:0000256" key="8">
    <source>
        <dbReference type="ARBA" id="ARBA00022881"/>
    </source>
</evidence>
<keyword evidence="21" id="KW-1185">Reference proteome</keyword>
<keyword evidence="3 13" id="KW-0963">Cytoplasm</keyword>
<dbReference type="Pfam" id="PF00271">
    <property type="entry name" value="Helicase_C"/>
    <property type="match status" value="1"/>
</dbReference>
<dbReference type="GO" id="GO:0005524">
    <property type="term" value="F:ATP binding"/>
    <property type="evidence" value="ECO:0007669"/>
    <property type="project" value="UniProtKB-UniRule"/>
</dbReference>
<dbReference type="SUPFAM" id="SSF52540">
    <property type="entry name" value="P-loop containing nucleoside triphosphate hydrolases"/>
    <property type="match status" value="2"/>
</dbReference>
<dbReference type="GO" id="GO:0005737">
    <property type="term" value="C:cytoplasm"/>
    <property type="evidence" value="ECO:0007669"/>
    <property type="project" value="UniProtKB-SubCell"/>
</dbReference>
<dbReference type="InterPro" id="IPR027417">
    <property type="entry name" value="P-loop_NTPase"/>
</dbReference>
<evidence type="ECO:0000259" key="19">
    <source>
        <dbReference type="PROSITE" id="PS51194"/>
    </source>
</evidence>
<dbReference type="Pfam" id="PF17757">
    <property type="entry name" value="UvrB_inter"/>
    <property type="match status" value="1"/>
</dbReference>
<evidence type="ECO:0000256" key="7">
    <source>
        <dbReference type="ARBA" id="ARBA00022840"/>
    </source>
</evidence>
<keyword evidence="7 13" id="KW-0067">ATP-binding</keyword>
<dbReference type="Gene3D" id="3.40.50.300">
    <property type="entry name" value="P-loop containing nucleotide triphosphate hydrolases"/>
    <property type="match status" value="3"/>
</dbReference>
<dbReference type="AlphaFoldDB" id="T2GEG4"/>
<dbReference type="STRING" id="1121448.DGI_2792"/>
<keyword evidence="8 13" id="KW-0267">Excision nuclease</keyword>
<feature type="coiled-coil region" evidence="15">
    <location>
        <begin position="658"/>
        <end position="690"/>
    </location>
</feature>
<evidence type="ECO:0000313" key="20">
    <source>
        <dbReference type="EMBL" id="AGW14521.1"/>
    </source>
</evidence>
<dbReference type="SUPFAM" id="SSF46600">
    <property type="entry name" value="C-terminal UvrC-binding domain of UvrB"/>
    <property type="match status" value="1"/>
</dbReference>
<evidence type="ECO:0000259" key="17">
    <source>
        <dbReference type="PROSITE" id="PS50151"/>
    </source>
</evidence>
<dbReference type="GO" id="GO:0009380">
    <property type="term" value="C:excinuclease repair complex"/>
    <property type="evidence" value="ECO:0007669"/>
    <property type="project" value="InterPro"/>
</dbReference>
<evidence type="ECO:0000256" key="1">
    <source>
        <dbReference type="ARBA" id="ARBA00004496"/>
    </source>
</evidence>
<keyword evidence="6 13" id="KW-0228">DNA excision</keyword>
<sequence length="700" mass="78750">MEQPFVISSVFSPQGDQPEAIAQLVANLQAGVKDQVLLGVTGSGKTFTMAQTVARVNRPALVLAPNKTLAAQLYNEFRSLFPDNAVEYFVSYYDYYQPEAYIPQSDTYIEKDSSINDEIDKLRHAATHALLTRRDVLIVASVSCIYGLGSPEYYARMLIPLEEGQRLRMDDLMARLVEVQYERNDIDFHRGTFRVRGDVLEIIPAYHHERALRLEFFGDELETLSEVDPLTGEILGRLRKTVVYPASHYVSDRDNLARAVGDIRVELQERLAEFQRQNKLVEAQRLEQRTMLDLEMIEEMGYCNGIENYSRHLDARAPGTPPSTLLDYFPEDFILFIDESHIAVSQVAGMFNGDRSRKSTLVDFGFRLPSALDNRPLSFEEFQARIGQTIYVSATPGDYELRQSQGVVAEQIIRPTGLVDPELLVRPVKGQVDDLLGRCKERIARDERVLVTTLTKRMAEDLTAYFTKMGVAARYLHSDVDTLERVAILQALRKGEFDVLVGINLLREGLDLPEVSLVAILDADKEGFLRSARSLIQTFGRAARNVAGLVVLYADRITPSMQVAMDETERRRARQVAHNQAHGIVPQSVRKEAENVLDAIHAQARQREQDGGKSRRGRGKGQPGQPGQPEAAQAAPAPLAAEEAALYGADPKRAAKEIKILERQMREAAKELEFERAAQLRDRIKRLRELLTVAEFSDVP</sequence>
<gene>
    <name evidence="13" type="primary">uvrB</name>
    <name evidence="20" type="ORF">DGI_2792</name>
</gene>
<keyword evidence="4 13" id="KW-0547">Nucleotide-binding</keyword>
<evidence type="ECO:0000256" key="4">
    <source>
        <dbReference type="ARBA" id="ARBA00022741"/>
    </source>
</evidence>
<dbReference type="InterPro" id="IPR024759">
    <property type="entry name" value="UvrB_YAD/RRR_dom"/>
</dbReference>
<evidence type="ECO:0000256" key="3">
    <source>
        <dbReference type="ARBA" id="ARBA00022490"/>
    </source>
</evidence>
<dbReference type="InterPro" id="IPR004807">
    <property type="entry name" value="UvrB"/>
</dbReference>
<evidence type="ECO:0000256" key="16">
    <source>
        <dbReference type="SAM" id="MobiDB-lite"/>
    </source>
</evidence>
<feature type="binding site" evidence="13">
    <location>
        <begin position="39"/>
        <end position="46"/>
    </location>
    <ligand>
        <name>ATP</name>
        <dbReference type="ChEBI" id="CHEBI:30616"/>
    </ligand>
</feature>
<dbReference type="InterPro" id="IPR001650">
    <property type="entry name" value="Helicase_C-like"/>
</dbReference>
<dbReference type="InterPro" id="IPR041471">
    <property type="entry name" value="UvrB_inter"/>
</dbReference>